<dbReference type="Gene3D" id="2.40.37.10">
    <property type="entry name" value="Lyase, Ornithine Decarboxylase, Chain A, domain 1"/>
    <property type="match status" value="1"/>
</dbReference>
<comment type="catalytic activity">
    <reaction evidence="7 12 14">
        <text>meso-2,6-diaminopimelate + H(+) = L-lysine + CO2</text>
        <dbReference type="Rhea" id="RHEA:15101"/>
        <dbReference type="ChEBI" id="CHEBI:15378"/>
        <dbReference type="ChEBI" id="CHEBI:16526"/>
        <dbReference type="ChEBI" id="CHEBI:32551"/>
        <dbReference type="ChEBI" id="CHEBI:57791"/>
        <dbReference type="EC" id="4.1.1.20"/>
    </reaction>
</comment>
<dbReference type="FunFam" id="3.20.20.10:FF:000003">
    <property type="entry name" value="Diaminopimelate decarboxylase"/>
    <property type="match status" value="1"/>
</dbReference>
<dbReference type="HAMAP" id="MF_02120">
    <property type="entry name" value="LysA"/>
    <property type="match status" value="1"/>
</dbReference>
<keyword evidence="2 12" id="KW-0028">Amino-acid biosynthesis</keyword>
<dbReference type="EMBL" id="DWWA01000032">
    <property type="protein sequence ID" value="HJC72459.1"/>
    <property type="molecule type" value="Genomic_DNA"/>
</dbReference>
<evidence type="ECO:0000256" key="1">
    <source>
        <dbReference type="ARBA" id="ARBA00001933"/>
    </source>
</evidence>
<evidence type="ECO:0000256" key="10">
    <source>
        <dbReference type="ARBA" id="ARBA00066427"/>
    </source>
</evidence>
<dbReference type="AlphaFoldDB" id="A0A9D2TJL0"/>
<evidence type="ECO:0000313" key="16">
    <source>
        <dbReference type="EMBL" id="HJC72459.1"/>
    </source>
</evidence>
<feature type="domain" description="Orn/DAP/Arg decarboxylase 2 N-terminal" evidence="15">
    <location>
        <begin position="30"/>
        <end position="286"/>
    </location>
</feature>
<dbReference type="PROSITE" id="PS00878">
    <property type="entry name" value="ODR_DC_2_1"/>
    <property type="match status" value="1"/>
</dbReference>
<feature type="binding site" evidence="12">
    <location>
        <position position="283"/>
    </location>
    <ligand>
        <name>substrate</name>
    </ligand>
</feature>
<dbReference type="NCBIfam" id="TIGR01048">
    <property type="entry name" value="lysA"/>
    <property type="match status" value="1"/>
</dbReference>
<evidence type="ECO:0000256" key="5">
    <source>
        <dbReference type="ARBA" id="ARBA00023154"/>
    </source>
</evidence>
<dbReference type="InterPro" id="IPR002986">
    <property type="entry name" value="DAP_deCOOHase_LysA"/>
</dbReference>
<comment type="similarity">
    <text evidence="9 12">Belongs to the Orn/Lys/Arg decarboxylase class-II family. LysA subfamily.</text>
</comment>
<keyword evidence="3 12" id="KW-0210">Decarboxylase</keyword>
<comment type="caution">
    <text evidence="16">The sequence shown here is derived from an EMBL/GenBank/DDBJ whole genome shotgun (WGS) entry which is preliminary data.</text>
</comment>
<dbReference type="InterPro" id="IPR009006">
    <property type="entry name" value="Ala_racemase/Decarboxylase_C"/>
</dbReference>
<evidence type="ECO:0000256" key="14">
    <source>
        <dbReference type="RuleBase" id="RU003738"/>
    </source>
</evidence>
<evidence type="ECO:0000256" key="6">
    <source>
        <dbReference type="ARBA" id="ARBA00023239"/>
    </source>
</evidence>
<dbReference type="Gene3D" id="3.20.20.10">
    <property type="entry name" value="Alanine racemase"/>
    <property type="match status" value="1"/>
</dbReference>
<dbReference type="InterPro" id="IPR029066">
    <property type="entry name" value="PLP-binding_barrel"/>
</dbReference>
<reference evidence="16" key="2">
    <citation type="submission" date="2021-04" db="EMBL/GenBank/DDBJ databases">
        <authorList>
            <person name="Gilroy R."/>
        </authorList>
    </citation>
    <scope>NUCLEOTIDE SEQUENCE</scope>
    <source>
        <strain evidence="16">5933</strain>
    </source>
</reference>
<feature type="binding site" evidence="12">
    <location>
        <position position="379"/>
    </location>
    <ligand>
        <name>pyridoxal 5'-phosphate</name>
        <dbReference type="ChEBI" id="CHEBI:597326"/>
    </ligand>
</feature>
<dbReference type="PANTHER" id="PTHR43727">
    <property type="entry name" value="DIAMINOPIMELATE DECARBOXYLASE"/>
    <property type="match status" value="1"/>
</dbReference>
<evidence type="ECO:0000256" key="12">
    <source>
        <dbReference type="HAMAP-Rule" id="MF_02120"/>
    </source>
</evidence>
<gene>
    <name evidence="12 16" type="primary">lysA</name>
    <name evidence="16" type="ORF">H9698_06665</name>
</gene>
<organism evidence="16 17">
    <name type="scientific">Candidatus Ruthenibacterium merdavium</name>
    <dbReference type="NCBI Taxonomy" id="2838752"/>
    <lineage>
        <taxon>Bacteria</taxon>
        <taxon>Bacillati</taxon>
        <taxon>Bacillota</taxon>
        <taxon>Clostridia</taxon>
        <taxon>Eubacteriales</taxon>
        <taxon>Oscillospiraceae</taxon>
        <taxon>Ruthenibacterium</taxon>
    </lineage>
</organism>
<evidence type="ECO:0000259" key="15">
    <source>
        <dbReference type="Pfam" id="PF02784"/>
    </source>
</evidence>
<evidence type="ECO:0000256" key="7">
    <source>
        <dbReference type="ARBA" id="ARBA00050464"/>
    </source>
</evidence>
<comment type="subunit">
    <text evidence="12">Homodimer.</text>
</comment>
<evidence type="ECO:0000256" key="9">
    <source>
        <dbReference type="ARBA" id="ARBA00060983"/>
    </source>
</evidence>
<dbReference type="EC" id="4.1.1.20" evidence="10 12"/>
<dbReference type="PANTHER" id="PTHR43727:SF2">
    <property type="entry name" value="GROUP IV DECARBOXYLASE"/>
    <property type="match status" value="1"/>
</dbReference>
<feature type="binding site" evidence="12">
    <location>
        <position position="319"/>
    </location>
    <ligand>
        <name>substrate</name>
    </ligand>
</feature>
<sequence>MSEVMQIGGVDLRRLAQKVGTPFLIYDETKVEQKLQAFRHHFVHPEFETQVVYAGKAFLCGKIVRMVHEAGCGLDVVSGGELAVALHAGMPAGHIVMHGNNKTPQELTAALEAGVGLIVLDNVQECRALAELAQRLQRHVNVLLRINPGVEAHTHEYIVTAHIDSKFGVSAADTKGWEAILKTVEASPWLHFRGLHAHIGSQIFEPQAFEAEIEALGALSKEMQEKGYSVGVWDLGGGFAARYTEEDAPIPVEQVCKTILNACCAQKAALSLDVQKVMIEPGRSIVGEAGTTVYTVGWFKSTPGKEYLFVDGGMADNIRPALYQAKYDCTAVDAPNTPADHTYTVAGKCCESGDILIEQAHLPEMKTGDLLAVHTTGAYCYSMSSNYNHLGRVPVVFAKDGRAELVIRRETAQDFVRLECQEALE</sequence>
<comment type="cofactor">
    <cofactor evidence="1 12 13 14">
        <name>pyridoxal 5'-phosphate</name>
        <dbReference type="ChEBI" id="CHEBI:597326"/>
    </cofactor>
</comment>
<dbReference type="InterPro" id="IPR000183">
    <property type="entry name" value="Orn/DAP/Arg_de-COase"/>
</dbReference>
<protein>
    <recommendedName>
        <fullName evidence="11 12">Diaminopimelate decarboxylase</fullName>
        <shortName evidence="12">DAP decarboxylase</shortName>
        <shortName evidence="12">DAPDC</shortName>
        <ecNumber evidence="10 12">4.1.1.20</ecNumber>
    </recommendedName>
</protein>
<dbReference type="GO" id="GO:0009089">
    <property type="term" value="P:lysine biosynthetic process via diaminopimelate"/>
    <property type="evidence" value="ECO:0007669"/>
    <property type="project" value="UniProtKB-UniRule"/>
</dbReference>
<evidence type="ECO:0000256" key="8">
    <source>
        <dbReference type="ARBA" id="ARBA00060643"/>
    </source>
</evidence>
<feature type="modified residue" description="N6-(pyridoxal phosphate)lysine" evidence="12 13">
    <location>
        <position position="56"/>
    </location>
</feature>
<dbReference type="CDD" id="cd06828">
    <property type="entry name" value="PLPDE_III_DapDC"/>
    <property type="match status" value="1"/>
</dbReference>
<evidence type="ECO:0000256" key="4">
    <source>
        <dbReference type="ARBA" id="ARBA00022898"/>
    </source>
</evidence>
<dbReference type="GO" id="GO:0008836">
    <property type="term" value="F:diaminopimelate decarboxylase activity"/>
    <property type="evidence" value="ECO:0007669"/>
    <property type="project" value="UniProtKB-UniRule"/>
</dbReference>
<feature type="binding site" evidence="12">
    <location>
        <begin position="280"/>
        <end position="283"/>
    </location>
    <ligand>
        <name>pyridoxal 5'-phosphate</name>
        <dbReference type="ChEBI" id="CHEBI:597326"/>
    </ligand>
</feature>
<name>A0A9D2TJL0_9FIRM</name>
<dbReference type="InterPro" id="IPR022653">
    <property type="entry name" value="De-COase2_pyr-phos_BS"/>
</dbReference>
<dbReference type="PRINTS" id="PR01181">
    <property type="entry name" value="DAPDCRBXLASE"/>
</dbReference>
<evidence type="ECO:0000256" key="11">
    <source>
        <dbReference type="ARBA" id="ARBA00074972"/>
    </source>
</evidence>
<dbReference type="FunFam" id="2.40.37.10:FF:000003">
    <property type="entry name" value="Diaminopimelate decarboxylase"/>
    <property type="match status" value="1"/>
</dbReference>
<keyword evidence="4 12" id="KW-0663">Pyridoxal phosphate</keyword>
<reference evidence="16" key="1">
    <citation type="journal article" date="2021" name="PeerJ">
        <title>Extensive microbial diversity within the chicken gut microbiome revealed by metagenomics and culture.</title>
        <authorList>
            <person name="Gilroy R."/>
            <person name="Ravi A."/>
            <person name="Getino M."/>
            <person name="Pursley I."/>
            <person name="Horton D.L."/>
            <person name="Alikhan N.F."/>
            <person name="Baker D."/>
            <person name="Gharbi K."/>
            <person name="Hall N."/>
            <person name="Watson M."/>
            <person name="Adriaenssens E.M."/>
            <person name="Foster-Nyarko E."/>
            <person name="Jarju S."/>
            <person name="Secka A."/>
            <person name="Antonio M."/>
            <person name="Oren A."/>
            <person name="Chaudhuri R.R."/>
            <person name="La Ragione R."/>
            <person name="Hildebrand F."/>
            <person name="Pallen M.J."/>
        </authorList>
    </citation>
    <scope>NUCLEOTIDE SEQUENCE</scope>
    <source>
        <strain evidence="16">5933</strain>
    </source>
</reference>
<keyword evidence="5 12" id="KW-0457">Lysine biosynthesis</keyword>
<dbReference type="Pfam" id="PF02784">
    <property type="entry name" value="Orn_Arg_deC_N"/>
    <property type="match status" value="1"/>
</dbReference>
<feature type="active site" description="Proton donor" evidence="13">
    <location>
        <position position="350"/>
    </location>
</feature>
<evidence type="ECO:0000256" key="3">
    <source>
        <dbReference type="ARBA" id="ARBA00022793"/>
    </source>
</evidence>
<accession>A0A9D2TJL0</accession>
<feature type="binding site" evidence="12">
    <location>
        <position position="351"/>
    </location>
    <ligand>
        <name>substrate</name>
    </ligand>
</feature>
<dbReference type="GO" id="GO:0030170">
    <property type="term" value="F:pyridoxal phosphate binding"/>
    <property type="evidence" value="ECO:0007669"/>
    <property type="project" value="UniProtKB-UniRule"/>
</dbReference>
<dbReference type="InterPro" id="IPR022644">
    <property type="entry name" value="De-COase2_N"/>
</dbReference>
<proteinExistence type="inferred from homology"/>
<dbReference type="SUPFAM" id="SSF51419">
    <property type="entry name" value="PLP-binding barrel"/>
    <property type="match status" value="1"/>
</dbReference>
<comment type="function">
    <text evidence="12">Specifically catalyzes the decarboxylation of meso-diaminopimelate (meso-DAP) to L-lysine.</text>
</comment>
<evidence type="ECO:0000256" key="2">
    <source>
        <dbReference type="ARBA" id="ARBA00022605"/>
    </source>
</evidence>
<dbReference type="PRINTS" id="PR01179">
    <property type="entry name" value="ODADCRBXLASE"/>
</dbReference>
<evidence type="ECO:0000256" key="13">
    <source>
        <dbReference type="PIRSR" id="PIRSR600183-50"/>
    </source>
</evidence>
<feature type="binding site" evidence="12">
    <location>
        <position position="379"/>
    </location>
    <ligand>
        <name>substrate</name>
    </ligand>
</feature>
<feature type="binding site" evidence="12">
    <location>
        <position position="238"/>
    </location>
    <ligand>
        <name>pyridoxal 5'-phosphate</name>
        <dbReference type="ChEBI" id="CHEBI:597326"/>
    </ligand>
</feature>
<comment type="pathway">
    <text evidence="8 12 14">Amino-acid biosynthesis; L-lysine biosynthesis via DAP pathway; L-lysine from DL-2,6-diaminopimelate: step 1/1.</text>
</comment>
<dbReference type="SUPFAM" id="SSF50621">
    <property type="entry name" value="Alanine racemase C-terminal domain-like"/>
    <property type="match status" value="1"/>
</dbReference>
<keyword evidence="6 12" id="KW-0456">Lyase</keyword>
<evidence type="ECO:0000313" key="17">
    <source>
        <dbReference type="Proteomes" id="UP000823918"/>
    </source>
</evidence>
<feature type="binding site" evidence="12">
    <location>
        <position position="323"/>
    </location>
    <ligand>
        <name>substrate</name>
    </ligand>
</feature>
<dbReference type="Proteomes" id="UP000823918">
    <property type="component" value="Unassembled WGS sequence"/>
</dbReference>